<dbReference type="RefSeq" id="WP_020891168.1">
    <property type="nucleotide sequence ID" value="NZ_BJYV01000018.1"/>
</dbReference>
<gene>
    <name evidence="2" type="ORF">CQA01_34750</name>
</gene>
<keyword evidence="3" id="KW-1185">Reference proteome</keyword>
<comment type="caution">
    <text evidence="2">The sequence shown here is derived from an EMBL/GenBank/DDBJ whole genome shotgun (WGS) entry which is preliminary data.</text>
</comment>
<dbReference type="Proteomes" id="UP000321301">
    <property type="component" value="Unassembled WGS sequence"/>
</dbReference>
<evidence type="ECO:0008006" key="4">
    <source>
        <dbReference type="Google" id="ProtNLM"/>
    </source>
</evidence>
<dbReference type="EMBL" id="BJYV01000018">
    <property type="protein sequence ID" value="GEO22941.1"/>
    <property type="molecule type" value="Genomic_DNA"/>
</dbReference>
<name>A0A512CFD6_9BACT</name>
<evidence type="ECO:0000313" key="2">
    <source>
        <dbReference type="EMBL" id="GEO22941.1"/>
    </source>
</evidence>
<accession>A0A512CFD6</accession>
<protein>
    <recommendedName>
        <fullName evidence="4">Plasmid stabilization protein</fullName>
    </recommendedName>
</protein>
<organism evidence="2 3">
    <name type="scientific">Cyclobacterium qasimii</name>
    <dbReference type="NCBI Taxonomy" id="1350429"/>
    <lineage>
        <taxon>Bacteria</taxon>
        <taxon>Pseudomonadati</taxon>
        <taxon>Bacteroidota</taxon>
        <taxon>Cytophagia</taxon>
        <taxon>Cytophagales</taxon>
        <taxon>Cyclobacteriaceae</taxon>
        <taxon>Cyclobacterium</taxon>
    </lineage>
</organism>
<keyword evidence="1" id="KW-1277">Toxin-antitoxin system</keyword>
<evidence type="ECO:0000256" key="1">
    <source>
        <dbReference type="ARBA" id="ARBA00022649"/>
    </source>
</evidence>
<dbReference type="Pfam" id="PF05016">
    <property type="entry name" value="ParE_toxin"/>
    <property type="match status" value="1"/>
</dbReference>
<evidence type="ECO:0000313" key="3">
    <source>
        <dbReference type="Proteomes" id="UP000321301"/>
    </source>
</evidence>
<dbReference type="InterPro" id="IPR035093">
    <property type="entry name" value="RelE/ParE_toxin_dom_sf"/>
</dbReference>
<sequence>MTKKIIWSPDAESDFATILEYLELKWGNRITSRFINKVDDSIELILEDPKIFPLINEEMQIRKSVITKQNTLFYRENEDKIEIVRLFDTRQDPKKLIFEKKE</sequence>
<dbReference type="InterPro" id="IPR007712">
    <property type="entry name" value="RelE/ParE_toxin"/>
</dbReference>
<dbReference type="Gene3D" id="3.30.2310.20">
    <property type="entry name" value="RelE-like"/>
    <property type="match status" value="1"/>
</dbReference>
<reference evidence="2 3" key="1">
    <citation type="submission" date="2019-07" db="EMBL/GenBank/DDBJ databases">
        <title>Whole genome shotgun sequence of Cyclobacterium qasimii NBRC 106168.</title>
        <authorList>
            <person name="Hosoyama A."/>
            <person name="Uohara A."/>
            <person name="Ohji S."/>
            <person name="Ichikawa N."/>
        </authorList>
    </citation>
    <scope>NUCLEOTIDE SEQUENCE [LARGE SCALE GENOMIC DNA]</scope>
    <source>
        <strain evidence="2 3">NBRC 106168</strain>
    </source>
</reference>
<proteinExistence type="predicted"/>
<dbReference type="AlphaFoldDB" id="A0A512CFD6"/>